<reference evidence="2" key="1">
    <citation type="submission" date="2014-03" db="EMBL/GenBank/DDBJ databases">
        <title>The sialotranscriptome of Amblyomma triste, Amblyomma parvum and Amblyomma cajennense ticks, uncovered by 454-based RNA-seq.</title>
        <authorList>
            <person name="Garcia G.R."/>
            <person name="Gardinassi L.G."/>
            <person name="Ribeiro J.M."/>
            <person name="Anatriello E."/>
            <person name="Ferreira B.R."/>
            <person name="Moreira H.N."/>
            <person name="Mafra C."/>
            <person name="Olegario M.M."/>
            <person name="Szabo P.J."/>
            <person name="Miranda-Santos I.K."/>
            <person name="Maruyama S.R."/>
        </authorList>
    </citation>
    <scope>NUCLEOTIDE SEQUENCE</scope>
    <source>
        <strain evidence="2">Mato Grasso do Sul</strain>
        <tissue evidence="2">Salivary glands</tissue>
    </source>
</reference>
<name>A0A023G813_AMBTT</name>
<evidence type="ECO:0000256" key="1">
    <source>
        <dbReference type="SAM" id="SignalP"/>
    </source>
</evidence>
<feature type="signal peptide" evidence="1">
    <location>
        <begin position="1"/>
        <end position="25"/>
    </location>
</feature>
<dbReference type="EMBL" id="GBBM01005052">
    <property type="protein sequence ID" value="JAC30366.1"/>
    <property type="molecule type" value="mRNA"/>
</dbReference>
<keyword evidence="1" id="KW-0732">Signal</keyword>
<dbReference type="AlphaFoldDB" id="A0A023G813"/>
<feature type="chain" id="PRO_5001520765" evidence="1">
    <location>
        <begin position="26"/>
        <end position="87"/>
    </location>
</feature>
<sequence length="87" mass="9100">MTTAKLLSFALVAGAFIAMIRGSSAQFFSHDAEFGLVAFNAPNQFHSFGVCARYGVVSEGCPVGAVCVPKAAYYGIWAGPGTCFWGP</sequence>
<evidence type="ECO:0000313" key="2">
    <source>
        <dbReference type="EMBL" id="JAC30366.1"/>
    </source>
</evidence>
<proteinExistence type="evidence at transcript level"/>
<protein>
    <submittedName>
        <fullName evidence="2">Putative secreted protein</fullName>
    </submittedName>
</protein>
<organism evidence="2">
    <name type="scientific">Amblyomma triste</name>
    <name type="common">Neotropical tick</name>
    <dbReference type="NCBI Taxonomy" id="251400"/>
    <lineage>
        <taxon>Eukaryota</taxon>
        <taxon>Metazoa</taxon>
        <taxon>Ecdysozoa</taxon>
        <taxon>Arthropoda</taxon>
        <taxon>Chelicerata</taxon>
        <taxon>Arachnida</taxon>
        <taxon>Acari</taxon>
        <taxon>Parasitiformes</taxon>
        <taxon>Ixodida</taxon>
        <taxon>Ixodoidea</taxon>
        <taxon>Ixodidae</taxon>
        <taxon>Amblyomminae</taxon>
        <taxon>Amblyomma</taxon>
    </lineage>
</organism>
<accession>A0A023G813</accession>